<feature type="transmembrane region" description="Helical" evidence="6">
    <location>
        <begin position="79"/>
        <end position="104"/>
    </location>
</feature>
<evidence type="ECO:0000256" key="2">
    <source>
        <dbReference type="ARBA" id="ARBA00022692"/>
    </source>
</evidence>
<dbReference type="OMA" id="MWEMATI"/>
<evidence type="ECO:0000256" key="5">
    <source>
        <dbReference type="SAM" id="MobiDB-lite"/>
    </source>
</evidence>
<evidence type="ECO:0000256" key="4">
    <source>
        <dbReference type="ARBA" id="ARBA00023136"/>
    </source>
</evidence>
<sequence>MKSQYQNIVNTPRQQPQKYQRSFSQIFVNEENTFQQKGLGLLVAATISATYFLAMPYIGKEYIWPRFLELDDYLQWPKWKMYFVISMIFTLTFIPFANFVYYLIYHFELPFFEQYKVTATPWPWQENKEEWNKLLTKAFKLYFFNYYIVVPIGYFYDVYDSGFDPKFRFDLESFPTTTEIFSQVCIMMLVEDFSFYFIHWFMHNRYIYPYVHKRHHEFRVNVACCFNYFHPIDLFLEGMLPTAIGHAILGKRMHYYTYFCWYIFRVLESMDGHSGYEFPWSPFRLIPFSGSSTYHDFHHSNNIGNFCSFFTFWDTVFGTNSTFYAYQDRLKKEKALQENKTPGGGHSIQQQTGDVKSSKID</sequence>
<gene>
    <name evidence="8" type="primary">Contig8982.g9603</name>
    <name evidence="8" type="ORF">STYLEM_7348</name>
</gene>
<proteinExistence type="predicted"/>
<dbReference type="Pfam" id="PF04116">
    <property type="entry name" value="FA_hydroxylase"/>
    <property type="match status" value="1"/>
</dbReference>
<organism evidence="8 9">
    <name type="scientific">Stylonychia lemnae</name>
    <name type="common">Ciliate</name>
    <dbReference type="NCBI Taxonomy" id="5949"/>
    <lineage>
        <taxon>Eukaryota</taxon>
        <taxon>Sar</taxon>
        <taxon>Alveolata</taxon>
        <taxon>Ciliophora</taxon>
        <taxon>Intramacronucleata</taxon>
        <taxon>Spirotrichea</taxon>
        <taxon>Stichotrichia</taxon>
        <taxon>Sporadotrichida</taxon>
        <taxon>Oxytrichidae</taxon>
        <taxon>Stylonychinae</taxon>
        <taxon>Stylonychia</taxon>
    </lineage>
</organism>
<dbReference type="GO" id="GO:0008610">
    <property type="term" value="P:lipid biosynthetic process"/>
    <property type="evidence" value="ECO:0007669"/>
    <property type="project" value="InterPro"/>
</dbReference>
<feature type="transmembrane region" description="Helical" evidence="6">
    <location>
        <begin position="39"/>
        <end position="59"/>
    </location>
</feature>
<evidence type="ECO:0000313" key="9">
    <source>
        <dbReference type="Proteomes" id="UP000039865"/>
    </source>
</evidence>
<dbReference type="PANTHER" id="PTHR11863">
    <property type="entry name" value="STEROL DESATURASE"/>
    <property type="match status" value="1"/>
</dbReference>
<evidence type="ECO:0000259" key="7">
    <source>
        <dbReference type="Pfam" id="PF04116"/>
    </source>
</evidence>
<comment type="subcellular location">
    <subcellularLocation>
        <location evidence="1">Membrane</location>
    </subcellularLocation>
</comment>
<dbReference type="GO" id="GO:0005506">
    <property type="term" value="F:iron ion binding"/>
    <property type="evidence" value="ECO:0007669"/>
    <property type="project" value="InterPro"/>
</dbReference>
<feature type="transmembrane region" description="Helical" evidence="6">
    <location>
        <begin position="180"/>
        <end position="198"/>
    </location>
</feature>
<feature type="transmembrane region" description="Helical" evidence="6">
    <location>
        <begin position="138"/>
        <end position="156"/>
    </location>
</feature>
<evidence type="ECO:0000313" key="8">
    <source>
        <dbReference type="EMBL" id="CDW78371.1"/>
    </source>
</evidence>
<evidence type="ECO:0000256" key="6">
    <source>
        <dbReference type="SAM" id="Phobius"/>
    </source>
</evidence>
<feature type="domain" description="Fatty acid hydroxylase" evidence="7">
    <location>
        <begin position="185"/>
        <end position="319"/>
    </location>
</feature>
<keyword evidence="2 6" id="KW-0812">Transmembrane</keyword>
<dbReference type="AlphaFoldDB" id="A0A078A947"/>
<keyword evidence="9" id="KW-1185">Reference proteome</keyword>
<feature type="region of interest" description="Disordered" evidence="5">
    <location>
        <begin position="335"/>
        <end position="361"/>
    </location>
</feature>
<reference evidence="8 9" key="1">
    <citation type="submission" date="2014-06" db="EMBL/GenBank/DDBJ databases">
        <authorList>
            <person name="Swart Estienne"/>
        </authorList>
    </citation>
    <scope>NUCLEOTIDE SEQUENCE [LARGE SCALE GENOMIC DNA]</scope>
    <source>
        <strain evidence="8 9">130c</strain>
    </source>
</reference>
<keyword evidence="3 6" id="KW-1133">Transmembrane helix</keyword>
<keyword evidence="4 6" id="KW-0472">Membrane</keyword>
<evidence type="ECO:0000256" key="3">
    <source>
        <dbReference type="ARBA" id="ARBA00022989"/>
    </source>
</evidence>
<name>A0A078A947_STYLE</name>
<dbReference type="EMBL" id="CCKQ01007040">
    <property type="protein sequence ID" value="CDW78371.1"/>
    <property type="molecule type" value="Genomic_DNA"/>
</dbReference>
<dbReference type="InterPro" id="IPR050307">
    <property type="entry name" value="Sterol_Desaturase_Related"/>
</dbReference>
<dbReference type="Proteomes" id="UP000039865">
    <property type="component" value="Unassembled WGS sequence"/>
</dbReference>
<dbReference type="OrthoDB" id="1658724at2759"/>
<dbReference type="InterPro" id="IPR006694">
    <property type="entry name" value="Fatty_acid_hydroxylase"/>
</dbReference>
<accession>A0A078A947</accession>
<dbReference type="GO" id="GO:0016491">
    <property type="term" value="F:oxidoreductase activity"/>
    <property type="evidence" value="ECO:0007669"/>
    <property type="project" value="InterPro"/>
</dbReference>
<evidence type="ECO:0000256" key="1">
    <source>
        <dbReference type="ARBA" id="ARBA00004370"/>
    </source>
</evidence>
<protein>
    <submittedName>
        <fullName evidence="8">Sterol desaturase family protein</fullName>
    </submittedName>
</protein>
<dbReference type="GO" id="GO:0016020">
    <property type="term" value="C:membrane"/>
    <property type="evidence" value="ECO:0007669"/>
    <property type="project" value="UniProtKB-SubCell"/>
</dbReference>
<dbReference type="InParanoid" id="A0A078A947"/>